<dbReference type="RefSeq" id="WP_247416982.1">
    <property type="nucleotide sequence ID" value="NZ_JALLGW010000001.1"/>
</dbReference>
<dbReference type="Proteomes" id="UP001596099">
    <property type="component" value="Unassembled WGS sequence"/>
</dbReference>
<accession>A0ABD5RR80</accession>
<name>A0ABD5RR80_9EURY</name>
<evidence type="ECO:0000313" key="2">
    <source>
        <dbReference type="EMBL" id="MFC5972976.1"/>
    </source>
</evidence>
<evidence type="ECO:0000256" key="1">
    <source>
        <dbReference type="ARBA" id="ARBA00038414"/>
    </source>
</evidence>
<evidence type="ECO:0000313" key="3">
    <source>
        <dbReference type="Proteomes" id="UP001596099"/>
    </source>
</evidence>
<protein>
    <submittedName>
        <fullName evidence="2">Aspartate/glutamate racemase family protein</fullName>
    </submittedName>
</protein>
<dbReference type="InterPro" id="IPR053714">
    <property type="entry name" value="Iso_Racemase_Enz_sf"/>
</dbReference>
<dbReference type="Gene3D" id="3.40.50.1860">
    <property type="match status" value="1"/>
</dbReference>
<sequence>MTDDSSGVATSDTADAGIDHVEMGVLRVLTLADPDAVALHGRLVERHFPEVTTHSRCIPDHPEGIPTVEAEAAALPLVDSLDREMAADVDVLAVSCALDPGVAELDDALDVPVVGAGASVAAAALARGEHVGTLGLEAGTPPNVERLLGDRLRASEVVEGAETTTALTTEQGRAAIRRAVARLADAGCDVVAPSCTGITTADVLGDLRESLAIPVLDPVLAMAAMGRLALVPTASPGGEQR</sequence>
<gene>
    <name evidence="2" type="ORF">ACFPYI_16705</name>
</gene>
<dbReference type="Gene3D" id="3.40.50.12500">
    <property type="match status" value="1"/>
</dbReference>
<comment type="caution">
    <text evidence="2">The sequence shown here is derived from an EMBL/GenBank/DDBJ whole genome shotgun (WGS) entry which is preliminary data.</text>
</comment>
<reference evidence="2 3" key="1">
    <citation type="journal article" date="2019" name="Int. J. Syst. Evol. Microbiol.">
        <title>The Global Catalogue of Microorganisms (GCM) 10K type strain sequencing project: providing services to taxonomists for standard genome sequencing and annotation.</title>
        <authorList>
            <consortium name="The Broad Institute Genomics Platform"/>
            <consortium name="The Broad Institute Genome Sequencing Center for Infectious Disease"/>
            <person name="Wu L."/>
            <person name="Ma J."/>
        </authorList>
    </citation>
    <scope>NUCLEOTIDE SEQUENCE [LARGE SCALE GENOMIC DNA]</scope>
    <source>
        <strain evidence="2 3">CGMCC 1.12543</strain>
    </source>
</reference>
<organism evidence="2 3">
    <name type="scientific">Halomarina salina</name>
    <dbReference type="NCBI Taxonomy" id="1872699"/>
    <lineage>
        <taxon>Archaea</taxon>
        <taxon>Methanobacteriati</taxon>
        <taxon>Methanobacteriota</taxon>
        <taxon>Stenosarchaea group</taxon>
        <taxon>Halobacteria</taxon>
        <taxon>Halobacteriales</taxon>
        <taxon>Natronomonadaceae</taxon>
        <taxon>Halomarina</taxon>
    </lineage>
</organism>
<proteinExistence type="inferred from homology"/>
<dbReference type="InterPro" id="IPR001920">
    <property type="entry name" value="Asp/Glu_race"/>
</dbReference>
<dbReference type="AlphaFoldDB" id="A0ABD5RR80"/>
<dbReference type="Pfam" id="PF01177">
    <property type="entry name" value="Asp_Glu_race"/>
    <property type="match status" value="1"/>
</dbReference>
<comment type="similarity">
    <text evidence="1">Belongs to the HyuE racemase family.</text>
</comment>
<keyword evidence="3" id="KW-1185">Reference proteome</keyword>
<dbReference type="InterPro" id="IPR015942">
    <property type="entry name" value="Asp/Glu/hydantoin_racemase"/>
</dbReference>
<dbReference type="EMBL" id="JBHSQH010000001">
    <property type="protein sequence ID" value="MFC5972976.1"/>
    <property type="molecule type" value="Genomic_DNA"/>
</dbReference>